<reference evidence="3" key="1">
    <citation type="submission" date="2020-05" db="EMBL/GenBank/DDBJ databases">
        <title>Phylogenomic resolution of chytrid fungi.</title>
        <authorList>
            <person name="Stajich J.E."/>
            <person name="Amses K."/>
            <person name="Simmons R."/>
            <person name="Seto K."/>
            <person name="Myers J."/>
            <person name="Bonds A."/>
            <person name="Quandt C.A."/>
            <person name="Barry K."/>
            <person name="Liu P."/>
            <person name="Grigoriev I."/>
            <person name="Longcore J.E."/>
            <person name="James T.Y."/>
        </authorList>
    </citation>
    <scope>NUCLEOTIDE SEQUENCE</scope>
    <source>
        <strain evidence="3">JEL0379</strain>
    </source>
</reference>
<dbReference type="Proteomes" id="UP001212152">
    <property type="component" value="Unassembled WGS sequence"/>
</dbReference>
<keyword evidence="4" id="KW-1185">Reference proteome</keyword>
<protein>
    <recommendedName>
        <fullName evidence="2">FHA domain-containing protein</fullName>
    </recommendedName>
</protein>
<feature type="compositionally biased region" description="Polar residues" evidence="1">
    <location>
        <begin position="1270"/>
        <end position="1284"/>
    </location>
</feature>
<dbReference type="EMBL" id="JADGJQ010000033">
    <property type="protein sequence ID" value="KAJ3177426.1"/>
    <property type="molecule type" value="Genomic_DNA"/>
</dbReference>
<feature type="region of interest" description="Disordered" evidence="1">
    <location>
        <begin position="604"/>
        <end position="778"/>
    </location>
</feature>
<feature type="compositionally biased region" description="Polar residues" evidence="1">
    <location>
        <begin position="1041"/>
        <end position="1051"/>
    </location>
</feature>
<feature type="compositionally biased region" description="Polar residues" evidence="1">
    <location>
        <begin position="1206"/>
        <end position="1215"/>
    </location>
</feature>
<feature type="compositionally biased region" description="Basic residues" evidence="1">
    <location>
        <begin position="1111"/>
        <end position="1125"/>
    </location>
</feature>
<dbReference type="SUPFAM" id="SSF49879">
    <property type="entry name" value="SMAD/FHA domain"/>
    <property type="match status" value="1"/>
</dbReference>
<feature type="domain" description="FHA" evidence="2">
    <location>
        <begin position="18"/>
        <end position="69"/>
    </location>
</feature>
<dbReference type="Gene3D" id="2.60.200.20">
    <property type="match status" value="1"/>
</dbReference>
<evidence type="ECO:0000256" key="1">
    <source>
        <dbReference type="SAM" id="MobiDB-lite"/>
    </source>
</evidence>
<feature type="compositionally biased region" description="Low complexity" evidence="1">
    <location>
        <begin position="1511"/>
        <end position="1522"/>
    </location>
</feature>
<evidence type="ECO:0000313" key="4">
    <source>
        <dbReference type="Proteomes" id="UP001212152"/>
    </source>
</evidence>
<proteinExistence type="predicted"/>
<feature type="region of interest" description="Disordered" evidence="1">
    <location>
        <begin position="146"/>
        <end position="173"/>
    </location>
</feature>
<comment type="caution">
    <text evidence="3">The sequence shown here is derived from an EMBL/GenBank/DDBJ whole genome shotgun (WGS) entry which is preliminary data.</text>
</comment>
<feature type="compositionally biased region" description="Low complexity" evidence="1">
    <location>
        <begin position="1645"/>
        <end position="1654"/>
    </location>
</feature>
<feature type="compositionally biased region" description="Polar residues" evidence="1">
    <location>
        <begin position="460"/>
        <end position="470"/>
    </location>
</feature>
<dbReference type="InterPro" id="IPR008984">
    <property type="entry name" value="SMAD_FHA_dom_sf"/>
</dbReference>
<feature type="compositionally biased region" description="Basic and acidic residues" evidence="1">
    <location>
        <begin position="1285"/>
        <end position="1297"/>
    </location>
</feature>
<gene>
    <name evidence="3" type="ORF">HDU87_004445</name>
</gene>
<feature type="region of interest" description="Disordered" evidence="1">
    <location>
        <begin position="488"/>
        <end position="547"/>
    </location>
</feature>
<accession>A0AAD5TJJ7</accession>
<feature type="compositionally biased region" description="Low complexity" evidence="1">
    <location>
        <begin position="1375"/>
        <end position="1403"/>
    </location>
</feature>
<feature type="compositionally biased region" description="Basic and acidic residues" evidence="1">
    <location>
        <begin position="1541"/>
        <end position="1552"/>
    </location>
</feature>
<dbReference type="InterPro" id="IPR000253">
    <property type="entry name" value="FHA_dom"/>
</dbReference>
<sequence>MSMPGDRVLARLQLYRNDAVARSPECDVRCMLPTFGLHHVKLHFDKTNDKCLVTCLDPVNGAYLNNTKLDVGVEYEMQASDVLILNDRKFGIVVQEQLRPTAVDSPLSVEQTLQQTSTLVNQCDGDTTNVNTTEFLKCVLGKSWDTQDQLSRPPPAESNDVAEAPQLEQLPQNDTTRFQVPESLHLPASAEAVLEQHCLMTAPQLADHSGALVPLWSEANASTALLQTSSEPATSAAATIELQPQSQPQIGETILHTPKTVFDTGDLTTYGAETLPNPAVAEPRDLGVHSLNAENESPHADDTQTADLLISDKMDTVESHSNDATIGESLEFHSSGQQKAIHQLTRELNDTCDLGSHDNRIDQGTDRACQNPPSADHMTSTLTTAIPDAETYDQQSVTFNNGADRIETEASVVDTPLAANGPAFTESAELSDIPKLSTASEIELAGDIHKSTGRSGPDSDVTSLGSSTSAVEMVQTGDETLPFQVMSSQNSARPTPHLNSVCDDRAPAPETMEGPAKSPSKTSSDNTSDDQNALTPASPSTGTPTYADDRLGVATFVKSLGPISLPSARENAGLDNLDNGIMDNGEPSVELTSDPVSVGAAAPEMQSASGAHSPSPMSPVVKIPRTPDVKAARTTRMERTPRSRRAADVPETPASTRRRSLRKSVASSAITSMSPAIPQDVDKIEGPTAGLDDLDNRIKDNGEPSVELTSDPLSVGAAAPEMQSASGAHSPSPMSPVIKIPRTPDVKAARTTRMERTPRSHHAADVPETPASTRRRSLRKSVASAAITSMSPAIPREVDKIDIDEVPTIPLKASVFATVRDIDFEPHTVETVEFIASREISMVPVQPSESSSKPRGDHAVSDEMAILPTCQMNLFESGAENTTSEESGKDEISDAIVQDSAITPAAILSVVDDCAAETTHLESTVRSADSHASSENAVQMLVDGNTPARRDTQDTDLAQSSLAIPDVGDQPLGVAATAPLSEATTDDANGDVREEQTTTNTETMIAEEVQSNTENLAAEKADGSAAAAECETTAPGKAVSQPATVAPSTRSLRSRGVTKEPKTTSPQPAAAADDKEGGSSAEVSIEVAMEVRPRLTRAQKAAAEAKEIKTPKRKVAQSKAKVTKKPIKDTALKPVPETEAKQEAAPESSPQEKNPSDSLDQESAVAESVDHSTVTGAPLPNPADVSPSTVAGRKRTRATAVCKKSVSPSHKPNSTDANAEEDADAKAASNPEDEPEQPAKRMTRRRLATSSTAANDDACTEKDEGKNPLSAASQENAAVSASTTAKKDITETKDKSNKPAKILPQKRTRSAAAAALKEDDHGRAPKRAASRRGQPVPVVEPIEASEEAGKDDTLESEEVVESVTADPPERRGRATRAAAADESVASTDASASAVVEKASSLESRQSVPEEMPAPVRKGRSAGPAKAEPAEPRTTRKRAEAAAASVPSGRAVRGLRSQKNVESGPVADKPAPKRRGQLAKIESVSSQVESDEDKPDAAPAMQLRGGRTIRRAVVAKAEAPANAPKDEVAVLKTRPSARAKKATPEVNRDEQENANRLPRRATRSTPVVDAKGDAVETSETDGSEDAEAANENAPSEPEDLPPARRTRARATAPAQPAPAKAPVRKTKAAAAAVKAPAVRTTRARAARNAAAPAAE</sequence>
<feature type="compositionally biased region" description="Basic and acidic residues" evidence="1">
    <location>
        <begin position="742"/>
        <end position="765"/>
    </location>
</feature>
<feature type="compositionally biased region" description="Basic and acidic residues" evidence="1">
    <location>
        <begin position="1427"/>
        <end position="1439"/>
    </location>
</feature>
<evidence type="ECO:0000313" key="3">
    <source>
        <dbReference type="EMBL" id="KAJ3177426.1"/>
    </source>
</evidence>
<feature type="compositionally biased region" description="Acidic residues" evidence="1">
    <location>
        <begin position="1575"/>
        <end position="1587"/>
    </location>
</feature>
<feature type="compositionally biased region" description="Low complexity" evidence="1">
    <location>
        <begin position="1608"/>
        <end position="1620"/>
    </location>
</feature>
<organism evidence="3 4">
    <name type="scientific">Geranomyces variabilis</name>
    <dbReference type="NCBI Taxonomy" id="109894"/>
    <lineage>
        <taxon>Eukaryota</taxon>
        <taxon>Fungi</taxon>
        <taxon>Fungi incertae sedis</taxon>
        <taxon>Chytridiomycota</taxon>
        <taxon>Chytridiomycota incertae sedis</taxon>
        <taxon>Chytridiomycetes</taxon>
        <taxon>Spizellomycetales</taxon>
        <taxon>Powellomycetaceae</taxon>
        <taxon>Geranomyces</taxon>
    </lineage>
</organism>
<feature type="compositionally biased region" description="Basic and acidic residues" evidence="1">
    <location>
        <begin position="1126"/>
        <end position="1144"/>
    </location>
</feature>
<name>A0AAD5TJJ7_9FUNG</name>
<feature type="region of interest" description="Disordered" evidence="1">
    <location>
        <begin position="981"/>
        <end position="1005"/>
    </location>
</feature>
<dbReference type="PROSITE" id="PS50006">
    <property type="entry name" value="FHA_DOMAIN"/>
    <property type="match status" value="1"/>
</dbReference>
<feature type="compositionally biased region" description="Polar residues" evidence="1">
    <location>
        <begin position="665"/>
        <end position="674"/>
    </location>
</feature>
<feature type="region of interest" description="Disordered" evidence="1">
    <location>
        <begin position="1017"/>
        <end position="1654"/>
    </location>
</feature>
<feature type="compositionally biased region" description="Polar residues" evidence="1">
    <location>
        <begin position="519"/>
        <end position="544"/>
    </location>
</feature>
<feature type="compositionally biased region" description="Basic and acidic residues" evidence="1">
    <location>
        <begin position="625"/>
        <end position="648"/>
    </location>
</feature>
<feature type="region of interest" description="Disordered" evidence="1">
    <location>
        <begin position="448"/>
        <end position="470"/>
    </location>
</feature>
<feature type="compositionally biased region" description="Low complexity" evidence="1">
    <location>
        <begin position="1440"/>
        <end position="1451"/>
    </location>
</feature>
<feature type="compositionally biased region" description="Low complexity" evidence="1">
    <location>
        <begin position="1627"/>
        <end position="1639"/>
    </location>
</feature>
<feature type="compositionally biased region" description="Polar residues" evidence="1">
    <location>
        <begin position="1148"/>
        <end position="1158"/>
    </location>
</feature>
<evidence type="ECO:0000259" key="2">
    <source>
        <dbReference type="PROSITE" id="PS50006"/>
    </source>
</evidence>